<dbReference type="Pfam" id="PF18029">
    <property type="entry name" value="Glyoxalase_6"/>
    <property type="match status" value="1"/>
</dbReference>
<accession>A0ABW1JAF9</accession>
<dbReference type="CDD" id="cd06587">
    <property type="entry name" value="VOC"/>
    <property type="match status" value="1"/>
</dbReference>
<comment type="caution">
    <text evidence="2">The sequence shown here is derived from an EMBL/GenBank/DDBJ whole genome shotgun (WGS) entry which is preliminary data.</text>
</comment>
<reference evidence="3" key="1">
    <citation type="journal article" date="2019" name="Int. J. Syst. Evol. Microbiol.">
        <title>The Global Catalogue of Microorganisms (GCM) 10K type strain sequencing project: providing services to taxonomists for standard genome sequencing and annotation.</title>
        <authorList>
            <consortium name="The Broad Institute Genomics Platform"/>
            <consortium name="The Broad Institute Genome Sequencing Center for Infectious Disease"/>
            <person name="Wu L."/>
            <person name="Ma J."/>
        </authorList>
    </citation>
    <scope>NUCLEOTIDE SEQUENCE [LARGE SCALE GENOMIC DNA]</scope>
    <source>
        <strain evidence="3">KACC 14249</strain>
    </source>
</reference>
<keyword evidence="3" id="KW-1185">Reference proteome</keyword>
<evidence type="ECO:0000313" key="2">
    <source>
        <dbReference type="EMBL" id="MFC6006050.1"/>
    </source>
</evidence>
<dbReference type="InterPro" id="IPR041581">
    <property type="entry name" value="Glyoxalase_6"/>
</dbReference>
<dbReference type="PANTHER" id="PTHR35908:SF1">
    <property type="entry name" value="CONSERVED PROTEIN"/>
    <property type="match status" value="1"/>
</dbReference>
<dbReference type="RefSeq" id="WP_345716915.1">
    <property type="nucleotide sequence ID" value="NZ_BAABFP010000005.1"/>
</dbReference>
<dbReference type="Proteomes" id="UP001596189">
    <property type="component" value="Unassembled WGS sequence"/>
</dbReference>
<evidence type="ECO:0000259" key="1">
    <source>
        <dbReference type="Pfam" id="PF18029"/>
    </source>
</evidence>
<dbReference type="PANTHER" id="PTHR35908">
    <property type="entry name" value="HYPOTHETICAL FUSION PROTEIN"/>
    <property type="match status" value="1"/>
</dbReference>
<proteinExistence type="predicted"/>
<feature type="domain" description="Glyoxalase-like" evidence="1">
    <location>
        <begin position="7"/>
        <end position="118"/>
    </location>
</feature>
<dbReference type="EMBL" id="JBHSRD010000002">
    <property type="protein sequence ID" value="MFC6006050.1"/>
    <property type="molecule type" value="Genomic_DNA"/>
</dbReference>
<dbReference type="SUPFAM" id="SSF54593">
    <property type="entry name" value="Glyoxalase/Bleomycin resistance protein/Dihydroxybiphenyl dioxygenase"/>
    <property type="match status" value="1"/>
</dbReference>
<gene>
    <name evidence="2" type="ORF">ACFQDO_02810</name>
</gene>
<sequence>MTVHVHSITFDCHRWEPLVEFWAAVSDFAEDPQNPNNDGDPMGALRSPSGLQLLFIPVPEGKQVKNRVHLDVVPVDQTRDEQVAAVLELGATQVADHRRPDGSGWVVLADPEGNEFCIERSQAERDAAAT</sequence>
<protein>
    <submittedName>
        <fullName evidence="2">VOC family protein</fullName>
    </submittedName>
</protein>
<name>A0ABW1JAF9_9ACTN</name>
<dbReference type="InterPro" id="IPR029068">
    <property type="entry name" value="Glyas_Bleomycin-R_OHBP_Dase"/>
</dbReference>
<dbReference type="Gene3D" id="3.10.180.10">
    <property type="entry name" value="2,3-Dihydroxybiphenyl 1,2-Dioxygenase, domain 1"/>
    <property type="match status" value="1"/>
</dbReference>
<organism evidence="2 3">
    <name type="scientific">Angustibacter luteus</name>
    <dbReference type="NCBI Taxonomy" id="658456"/>
    <lineage>
        <taxon>Bacteria</taxon>
        <taxon>Bacillati</taxon>
        <taxon>Actinomycetota</taxon>
        <taxon>Actinomycetes</taxon>
        <taxon>Kineosporiales</taxon>
        <taxon>Kineosporiaceae</taxon>
    </lineage>
</organism>
<evidence type="ECO:0000313" key="3">
    <source>
        <dbReference type="Proteomes" id="UP001596189"/>
    </source>
</evidence>